<evidence type="ECO:0000259" key="1">
    <source>
        <dbReference type="PROSITE" id="PS50879"/>
    </source>
</evidence>
<protein>
    <submittedName>
        <fullName evidence="2">Ribonuclease HI</fullName>
        <ecNumber evidence="2">3.1.26.4</ecNumber>
    </submittedName>
</protein>
<dbReference type="Pfam" id="PF13456">
    <property type="entry name" value="RVT_3"/>
    <property type="match status" value="1"/>
</dbReference>
<dbReference type="CDD" id="cd09279">
    <property type="entry name" value="RNase_HI_like"/>
    <property type="match status" value="1"/>
</dbReference>
<accession>A0A323TNE7</accession>
<keyword evidence="2" id="KW-0378">Hydrolase</keyword>
<dbReference type="Gene3D" id="3.30.420.10">
    <property type="entry name" value="Ribonuclease H-like superfamily/Ribonuclease H"/>
    <property type="match status" value="1"/>
</dbReference>
<comment type="caution">
    <text evidence="2">The sequence shown here is derived from an EMBL/GenBank/DDBJ whole genome shotgun (WGS) entry which is preliminary data.</text>
</comment>
<gene>
    <name evidence="2" type="primary">rnhA</name>
    <name evidence="2" type="ORF">CR194_06800</name>
</gene>
<dbReference type="EMBL" id="PDOD01000001">
    <property type="protein sequence ID" value="PYZ95217.1"/>
    <property type="molecule type" value="Genomic_DNA"/>
</dbReference>
<proteinExistence type="predicted"/>
<name>A0A323TNE7_9BACI</name>
<sequence length="135" mass="14928">MIEVYIDGGSAGDPGPSGVGVFIKGNGHVIRHSFSLPNMSNHEAEFHACIKALDVCIDHGFKLISIRSDSKVVVDAIEKEYVKNTKFKPLLEKILADMTNNFDYAFIKWIPSKQNKEADTLAKEAIQLSLGKSYD</sequence>
<evidence type="ECO:0000313" key="3">
    <source>
        <dbReference type="Proteomes" id="UP000248214"/>
    </source>
</evidence>
<dbReference type="EC" id="3.1.26.4" evidence="2"/>
<dbReference type="OrthoDB" id="7845843at2"/>
<feature type="domain" description="RNase H type-1" evidence="1">
    <location>
        <begin position="1"/>
        <end position="127"/>
    </location>
</feature>
<dbReference type="PROSITE" id="PS50879">
    <property type="entry name" value="RNASE_H_1"/>
    <property type="match status" value="1"/>
</dbReference>
<dbReference type="SUPFAM" id="SSF53098">
    <property type="entry name" value="Ribonuclease H-like"/>
    <property type="match status" value="1"/>
</dbReference>
<dbReference type="PANTHER" id="PTHR46387">
    <property type="entry name" value="POLYNUCLEOTIDYL TRANSFERASE, RIBONUCLEASE H-LIKE SUPERFAMILY PROTEIN"/>
    <property type="match status" value="1"/>
</dbReference>
<dbReference type="AlphaFoldDB" id="A0A323TNE7"/>
<dbReference type="GO" id="GO:0004523">
    <property type="term" value="F:RNA-DNA hybrid ribonuclease activity"/>
    <property type="evidence" value="ECO:0007669"/>
    <property type="project" value="UniProtKB-EC"/>
</dbReference>
<reference evidence="2 3" key="1">
    <citation type="submission" date="2017-10" db="EMBL/GenBank/DDBJ databases">
        <title>Bacillus sp. nov., a halophilic bacterium isolated from a Keqin Lake.</title>
        <authorList>
            <person name="Wang H."/>
        </authorList>
    </citation>
    <scope>NUCLEOTIDE SEQUENCE [LARGE SCALE GENOMIC DNA]</scope>
    <source>
        <strain evidence="2 3">KQ-12</strain>
    </source>
</reference>
<dbReference type="GO" id="GO:0003676">
    <property type="term" value="F:nucleic acid binding"/>
    <property type="evidence" value="ECO:0007669"/>
    <property type="project" value="InterPro"/>
</dbReference>
<organism evidence="2 3">
    <name type="scientific">Salipaludibacillus keqinensis</name>
    <dbReference type="NCBI Taxonomy" id="2045207"/>
    <lineage>
        <taxon>Bacteria</taxon>
        <taxon>Bacillati</taxon>
        <taxon>Bacillota</taxon>
        <taxon>Bacilli</taxon>
        <taxon>Bacillales</taxon>
        <taxon>Bacillaceae</taxon>
    </lineage>
</organism>
<dbReference type="PANTHER" id="PTHR46387:SF2">
    <property type="entry name" value="RIBONUCLEASE HI"/>
    <property type="match status" value="1"/>
</dbReference>
<evidence type="ECO:0000313" key="2">
    <source>
        <dbReference type="EMBL" id="PYZ95217.1"/>
    </source>
</evidence>
<dbReference type="RefSeq" id="WP_110608852.1">
    <property type="nucleotide sequence ID" value="NZ_PDOD01000001.1"/>
</dbReference>
<dbReference type="InterPro" id="IPR036397">
    <property type="entry name" value="RNaseH_sf"/>
</dbReference>
<dbReference type="InterPro" id="IPR012337">
    <property type="entry name" value="RNaseH-like_sf"/>
</dbReference>
<keyword evidence="3" id="KW-1185">Reference proteome</keyword>
<dbReference type="InterPro" id="IPR002156">
    <property type="entry name" value="RNaseH_domain"/>
</dbReference>
<dbReference type="Proteomes" id="UP000248214">
    <property type="component" value="Unassembled WGS sequence"/>
</dbReference>